<dbReference type="Gene3D" id="3.30.450.30">
    <property type="entry name" value="Dynein light chain 2a, cytoplasmic"/>
    <property type="match status" value="1"/>
</dbReference>
<proteinExistence type="predicted"/>
<evidence type="ECO:0000313" key="3">
    <source>
        <dbReference type="Proteomes" id="UP000830454"/>
    </source>
</evidence>
<evidence type="ECO:0000313" key="2">
    <source>
        <dbReference type="EMBL" id="UOX34127.1"/>
    </source>
</evidence>
<organism evidence="2 3">
    <name type="scientific">Flavobacterium sediminilitoris</name>
    <dbReference type="NCBI Taxonomy" id="2024526"/>
    <lineage>
        <taxon>Bacteria</taxon>
        <taxon>Pseudomonadati</taxon>
        <taxon>Bacteroidota</taxon>
        <taxon>Flavobacteriia</taxon>
        <taxon>Flavobacteriales</taxon>
        <taxon>Flavobacteriaceae</taxon>
        <taxon>Flavobacterium</taxon>
    </lineage>
</organism>
<dbReference type="EMBL" id="CP090145">
    <property type="protein sequence ID" value="UOX34127.1"/>
    <property type="molecule type" value="Genomic_DNA"/>
</dbReference>
<sequence length="106" mass="11812">MLQQIIENTGIESALLFDANSNVIDSYNMDTPKRIAAMSNTIFEMCKGLTEDLKENNLNQIIIKGEALLIIGNKINNDKYLVSITKDITKLGLLLKVVDNLSNELI</sequence>
<reference evidence="2" key="1">
    <citation type="submission" date="2021-12" db="EMBL/GenBank/DDBJ databases">
        <authorList>
            <person name="Cha I.-T."/>
            <person name="Lee K.-E."/>
            <person name="Park S.-J."/>
        </authorList>
    </citation>
    <scope>NUCLEOTIDE SEQUENCE</scope>
    <source>
        <strain evidence="2">YSM-43</strain>
    </source>
</reference>
<dbReference type="Proteomes" id="UP000830454">
    <property type="component" value="Chromosome"/>
</dbReference>
<gene>
    <name evidence="2" type="ORF">LXD69_01120</name>
</gene>
<feature type="domain" description="Roadblock/LAMTOR2" evidence="1">
    <location>
        <begin position="1"/>
        <end position="85"/>
    </location>
</feature>
<dbReference type="SUPFAM" id="SSF103196">
    <property type="entry name" value="Roadblock/LC7 domain"/>
    <property type="match status" value="1"/>
</dbReference>
<evidence type="ECO:0000259" key="1">
    <source>
        <dbReference type="SMART" id="SM00960"/>
    </source>
</evidence>
<dbReference type="Pfam" id="PF03259">
    <property type="entry name" value="Robl_LC7"/>
    <property type="match status" value="1"/>
</dbReference>
<dbReference type="RefSeq" id="WP_045968479.1">
    <property type="nucleotide sequence ID" value="NZ_CP090145.1"/>
</dbReference>
<dbReference type="InterPro" id="IPR004942">
    <property type="entry name" value="Roadblock/LAMTOR2_dom"/>
</dbReference>
<accession>A0ABY4HP99</accession>
<keyword evidence="3" id="KW-1185">Reference proteome</keyword>
<dbReference type="SMART" id="SM00960">
    <property type="entry name" value="Robl_LC7"/>
    <property type="match status" value="1"/>
</dbReference>
<name>A0ABY4HP99_9FLAO</name>
<reference evidence="2" key="2">
    <citation type="submission" date="2022-04" db="EMBL/GenBank/DDBJ databases">
        <title>Complete Genome Sequence of Flavobacterium sediminilitoris YSM-43, Isolated from a Tidal Sediment.</title>
        <authorList>
            <person name="Lee P.A."/>
        </authorList>
    </citation>
    <scope>NUCLEOTIDE SEQUENCE</scope>
    <source>
        <strain evidence="2">YSM-43</strain>
    </source>
</reference>
<protein>
    <submittedName>
        <fullName evidence="2">Roadblock/LC7 domain-containing protein</fullName>
    </submittedName>
</protein>